<dbReference type="EMBL" id="JACIBS010000001">
    <property type="protein sequence ID" value="MBB3662732.1"/>
    <property type="molecule type" value="Genomic_DNA"/>
</dbReference>
<evidence type="ECO:0000256" key="1">
    <source>
        <dbReference type="SAM" id="MobiDB-lite"/>
    </source>
</evidence>
<keyword evidence="3" id="KW-1185">Reference proteome</keyword>
<dbReference type="Proteomes" id="UP000564573">
    <property type="component" value="Unassembled WGS sequence"/>
</dbReference>
<dbReference type="AlphaFoldDB" id="A0A839XFK2"/>
<evidence type="ECO:0000313" key="3">
    <source>
        <dbReference type="Proteomes" id="UP000564573"/>
    </source>
</evidence>
<proteinExistence type="predicted"/>
<gene>
    <name evidence="2" type="ORF">FB384_001636</name>
</gene>
<feature type="region of interest" description="Disordered" evidence="1">
    <location>
        <begin position="76"/>
        <end position="114"/>
    </location>
</feature>
<evidence type="ECO:0000313" key="2">
    <source>
        <dbReference type="EMBL" id="MBB3662732.1"/>
    </source>
</evidence>
<sequence>MGKRWVTLPDGRRVLIDSDRPDKPKKGRKAVAGAAVGAVALAGPGVTGGFGAGGLGTAAEGALSQAMRTAVTQGAKHAAKGRTAKALRSLKLRPAKSRKPAGRGKPGRARRDRVRDRIDHAAECAMWSYGEVQQFFSTRRCRELTRRLIPVTDEHGNRIAVSVVWVRMPRAAGVTDLRRLVDRYGTGSVTALGAVGPRIGSGEFTGEAYTSTRRGRDRLVISEAALLGGSPDDETLERMEAATRVAVRLPRPNR</sequence>
<feature type="compositionally biased region" description="Basic residues" evidence="1">
    <location>
        <begin position="77"/>
        <end position="112"/>
    </location>
</feature>
<dbReference type="RefSeq" id="WP_183781017.1">
    <property type="nucleotide sequence ID" value="NZ_JACIBS010000001.1"/>
</dbReference>
<comment type="caution">
    <text evidence="2">The sequence shown here is derived from an EMBL/GenBank/DDBJ whole genome shotgun (WGS) entry which is preliminary data.</text>
</comment>
<accession>A0A839XFK2</accession>
<protein>
    <submittedName>
        <fullName evidence="2">Uncharacterized protein</fullName>
    </submittedName>
</protein>
<organism evidence="2 3">
    <name type="scientific">Prauserella sediminis</name>
    <dbReference type="NCBI Taxonomy" id="577680"/>
    <lineage>
        <taxon>Bacteria</taxon>
        <taxon>Bacillati</taxon>
        <taxon>Actinomycetota</taxon>
        <taxon>Actinomycetes</taxon>
        <taxon>Pseudonocardiales</taxon>
        <taxon>Pseudonocardiaceae</taxon>
        <taxon>Prauserella</taxon>
        <taxon>Prauserella salsuginis group</taxon>
    </lineage>
</organism>
<reference evidence="2 3" key="1">
    <citation type="submission" date="2020-08" db="EMBL/GenBank/DDBJ databases">
        <title>Sequencing the genomes of 1000 actinobacteria strains.</title>
        <authorList>
            <person name="Klenk H.-P."/>
        </authorList>
    </citation>
    <scope>NUCLEOTIDE SEQUENCE [LARGE SCALE GENOMIC DNA]</scope>
    <source>
        <strain evidence="2 3">DSM 45267</strain>
    </source>
</reference>
<name>A0A839XFK2_9PSEU</name>